<dbReference type="InterPro" id="IPR038875">
    <property type="entry name" value="PLA2_conodipine-like"/>
</dbReference>
<dbReference type="RefSeq" id="XP_065650171.1">
    <property type="nucleotide sequence ID" value="XM_065794099.1"/>
</dbReference>
<evidence type="ECO:0000313" key="2">
    <source>
        <dbReference type="Proteomes" id="UP001652625"/>
    </source>
</evidence>
<gene>
    <name evidence="3" type="primary">LOC100202494</name>
</gene>
<evidence type="ECO:0000313" key="3">
    <source>
        <dbReference type="RefSeq" id="XP_065650171.1"/>
    </source>
</evidence>
<feature type="signal peptide" evidence="1">
    <location>
        <begin position="1"/>
        <end position="16"/>
    </location>
</feature>
<dbReference type="Gene3D" id="1.20.90.10">
    <property type="entry name" value="Phospholipase A2 domain"/>
    <property type="match status" value="1"/>
</dbReference>
<accession>A0ABM4BM65</accession>
<keyword evidence="1" id="KW-0732">Signal</keyword>
<reference evidence="3" key="1">
    <citation type="submission" date="2025-08" db="UniProtKB">
        <authorList>
            <consortium name="RefSeq"/>
        </authorList>
    </citation>
    <scope>IDENTIFICATION</scope>
</reference>
<evidence type="ECO:0000256" key="1">
    <source>
        <dbReference type="SAM" id="SignalP"/>
    </source>
</evidence>
<feature type="chain" id="PRO_5046647203" evidence="1">
    <location>
        <begin position="17"/>
        <end position="193"/>
    </location>
</feature>
<dbReference type="PANTHER" id="PTHR37687">
    <property type="entry name" value="AGAP006772-PA"/>
    <property type="match status" value="1"/>
</dbReference>
<sequence>MMFLILISAFILHAESSDVDTKCLVNEHLNGCSTPFHLPLPYKGMFTPACMTHDICYRCGVKFGWSQVECDLRFKTGMTNICKKKIATPRSKRDVSLWEKMIEKYEKVKNGWEKTTSNKTKTEEAKRLLLATKEIFKMIGKWFTLKNEMEKCLQAVDIYYYSVATYGIYAYRTTAKSYCDQKCAKDLGLNLHE</sequence>
<dbReference type="SUPFAM" id="SSF48619">
    <property type="entry name" value="Phospholipase A2, PLA2"/>
    <property type="match status" value="1"/>
</dbReference>
<dbReference type="InterPro" id="IPR036444">
    <property type="entry name" value="PLipase_A2_dom_sf"/>
</dbReference>
<dbReference type="PANTHER" id="PTHR37687:SF1">
    <property type="entry name" value="AGAP006772-PA"/>
    <property type="match status" value="1"/>
</dbReference>
<name>A0ABM4BM65_HYDVU</name>
<proteinExistence type="predicted"/>
<organism evidence="2 3">
    <name type="scientific">Hydra vulgaris</name>
    <name type="common">Hydra</name>
    <name type="synonym">Hydra attenuata</name>
    <dbReference type="NCBI Taxonomy" id="6087"/>
    <lineage>
        <taxon>Eukaryota</taxon>
        <taxon>Metazoa</taxon>
        <taxon>Cnidaria</taxon>
        <taxon>Hydrozoa</taxon>
        <taxon>Hydroidolina</taxon>
        <taxon>Anthoathecata</taxon>
        <taxon>Aplanulata</taxon>
        <taxon>Hydridae</taxon>
        <taxon>Hydra</taxon>
    </lineage>
</organism>
<dbReference type="Proteomes" id="UP001652625">
    <property type="component" value="Chromosome 03"/>
</dbReference>
<keyword evidence="2" id="KW-1185">Reference proteome</keyword>
<dbReference type="GeneID" id="100202494"/>
<protein>
    <submittedName>
        <fullName evidence="3">Conodipine-P1</fullName>
    </submittedName>
</protein>